<protein>
    <submittedName>
        <fullName evidence="2">Uncharacterized protein</fullName>
    </submittedName>
</protein>
<organism evidence="2">
    <name type="scientific">Anguilla anguilla</name>
    <name type="common">European freshwater eel</name>
    <name type="synonym">Muraena anguilla</name>
    <dbReference type="NCBI Taxonomy" id="7936"/>
    <lineage>
        <taxon>Eukaryota</taxon>
        <taxon>Metazoa</taxon>
        <taxon>Chordata</taxon>
        <taxon>Craniata</taxon>
        <taxon>Vertebrata</taxon>
        <taxon>Euteleostomi</taxon>
        <taxon>Actinopterygii</taxon>
        <taxon>Neopterygii</taxon>
        <taxon>Teleostei</taxon>
        <taxon>Anguilliformes</taxon>
        <taxon>Anguillidae</taxon>
        <taxon>Anguilla</taxon>
    </lineage>
</organism>
<feature type="transmembrane region" description="Helical" evidence="1">
    <location>
        <begin position="12"/>
        <end position="35"/>
    </location>
</feature>
<keyword evidence="1" id="KW-0472">Membrane</keyword>
<dbReference type="EMBL" id="GBXM01102846">
    <property type="protein sequence ID" value="JAH05731.1"/>
    <property type="molecule type" value="Transcribed_RNA"/>
</dbReference>
<reference evidence="2" key="1">
    <citation type="submission" date="2014-11" db="EMBL/GenBank/DDBJ databases">
        <authorList>
            <person name="Amaro Gonzalez C."/>
        </authorList>
    </citation>
    <scope>NUCLEOTIDE SEQUENCE</scope>
</reference>
<evidence type="ECO:0000256" key="1">
    <source>
        <dbReference type="SAM" id="Phobius"/>
    </source>
</evidence>
<reference evidence="2" key="2">
    <citation type="journal article" date="2015" name="Fish Shellfish Immunol.">
        <title>Early steps in the European eel (Anguilla anguilla)-Vibrio vulnificus interaction in the gills: Role of the RtxA13 toxin.</title>
        <authorList>
            <person name="Callol A."/>
            <person name="Pajuelo D."/>
            <person name="Ebbesson L."/>
            <person name="Teles M."/>
            <person name="MacKenzie S."/>
            <person name="Amaro C."/>
        </authorList>
    </citation>
    <scope>NUCLEOTIDE SEQUENCE</scope>
</reference>
<sequence length="39" mass="4515">MFCSEASEVLKIIFIYIILNCATYVTFTGSTWCLFQNFP</sequence>
<keyword evidence="1" id="KW-0812">Transmembrane</keyword>
<dbReference type="AlphaFoldDB" id="A0A0E9PM99"/>
<keyword evidence="1" id="KW-1133">Transmembrane helix</keyword>
<proteinExistence type="predicted"/>
<name>A0A0E9PM99_ANGAN</name>
<accession>A0A0E9PM99</accession>
<evidence type="ECO:0000313" key="2">
    <source>
        <dbReference type="EMBL" id="JAH05731.1"/>
    </source>
</evidence>